<dbReference type="PANTHER" id="PTHR30137:SF20">
    <property type="entry name" value="N-ACETYL-S-ALKYLCYSTEINE MONOOXYGENASE"/>
    <property type="match status" value="1"/>
</dbReference>
<reference evidence="3" key="2">
    <citation type="journal article" date="2024" name="Antonie Van Leeuwenhoek">
        <title>Roseihalotalea indica gen. nov., sp. nov., a halophilic Bacteroidetes from mesopelagic Southwest Indian Ocean with higher carbohydrate metabolic potential.</title>
        <authorList>
            <person name="Chen B."/>
            <person name="Zhang M."/>
            <person name="Lin D."/>
            <person name="Ye J."/>
            <person name="Tang K."/>
        </authorList>
    </citation>
    <scope>NUCLEOTIDE SEQUENCE</scope>
    <source>
        <strain evidence="3">TK19036</strain>
    </source>
</reference>
<dbReference type="InterPro" id="IPR050766">
    <property type="entry name" value="Bact_Lucif_Oxidored"/>
</dbReference>
<dbReference type="PANTHER" id="PTHR30137">
    <property type="entry name" value="LUCIFERASE-LIKE MONOOXYGENASE"/>
    <property type="match status" value="1"/>
</dbReference>
<dbReference type="Gene3D" id="3.20.20.30">
    <property type="entry name" value="Luciferase-like domain"/>
    <property type="match status" value="1"/>
</dbReference>
<feature type="domain" description="Luciferase-like" evidence="2">
    <location>
        <begin position="12"/>
        <end position="301"/>
    </location>
</feature>
<evidence type="ECO:0000313" key="3">
    <source>
        <dbReference type="EMBL" id="WKN39771.1"/>
    </source>
</evidence>
<organism evidence="3">
    <name type="scientific">Roseihalotalea indica</name>
    <dbReference type="NCBI Taxonomy" id="2867963"/>
    <lineage>
        <taxon>Bacteria</taxon>
        <taxon>Pseudomonadati</taxon>
        <taxon>Bacteroidota</taxon>
        <taxon>Cytophagia</taxon>
        <taxon>Cytophagales</taxon>
        <taxon>Catalimonadaceae</taxon>
        <taxon>Roseihalotalea</taxon>
    </lineage>
</organism>
<accession>A0AA49PZI4</accession>
<reference evidence="3" key="1">
    <citation type="journal article" date="2023" name="Comput. Struct. Biotechnol. J.">
        <title>Discovery of a novel marine Bacteroidetes with a rich repertoire of carbohydrate-active enzymes.</title>
        <authorList>
            <person name="Chen B."/>
            <person name="Liu G."/>
            <person name="Chen Q."/>
            <person name="Wang H."/>
            <person name="Liu L."/>
            <person name="Tang K."/>
        </authorList>
    </citation>
    <scope>NUCLEOTIDE SEQUENCE</scope>
    <source>
        <strain evidence="3">TK19036</strain>
    </source>
</reference>
<dbReference type="GO" id="GO:0016705">
    <property type="term" value="F:oxidoreductase activity, acting on paired donors, with incorporation or reduction of molecular oxygen"/>
    <property type="evidence" value="ECO:0007669"/>
    <property type="project" value="InterPro"/>
</dbReference>
<comment type="similarity">
    <text evidence="1">To bacterial alkanal monooxygenase alpha and beta chains.</text>
</comment>
<protein>
    <submittedName>
        <fullName evidence="3">LLM class flavin-dependent oxidoreductase</fullName>
    </submittedName>
</protein>
<dbReference type="InterPro" id="IPR019949">
    <property type="entry name" value="CmoO-like"/>
</dbReference>
<gene>
    <name evidence="3" type="ORF">K4G66_13830</name>
</gene>
<dbReference type="SUPFAM" id="SSF51679">
    <property type="entry name" value="Bacterial luciferase-like"/>
    <property type="match status" value="1"/>
</dbReference>
<name>A0AA49PZI4_9BACT</name>
<evidence type="ECO:0000259" key="2">
    <source>
        <dbReference type="Pfam" id="PF00296"/>
    </source>
</evidence>
<dbReference type="InterPro" id="IPR011251">
    <property type="entry name" value="Luciferase-like_dom"/>
</dbReference>
<proteinExistence type="predicted"/>
<dbReference type="NCBIfam" id="TIGR03558">
    <property type="entry name" value="oxido_grp_1"/>
    <property type="match status" value="1"/>
</dbReference>
<dbReference type="AlphaFoldDB" id="A0AA49PZI4"/>
<dbReference type="EMBL" id="CP120682">
    <property type="protein sequence ID" value="WKN39771.1"/>
    <property type="molecule type" value="Genomic_DNA"/>
</dbReference>
<dbReference type="GO" id="GO:0005829">
    <property type="term" value="C:cytosol"/>
    <property type="evidence" value="ECO:0007669"/>
    <property type="project" value="TreeGrafter"/>
</dbReference>
<evidence type="ECO:0000256" key="1">
    <source>
        <dbReference type="ARBA" id="ARBA00007789"/>
    </source>
</evidence>
<dbReference type="InterPro" id="IPR036661">
    <property type="entry name" value="Luciferase-like_sf"/>
</dbReference>
<sequence length="346" mass="38153">MKTYQDIKLSVLDQSMIRQGFTASEAVEETIALAQRSDELGFTRFWVSEHHNIPVIAGSSPAVLISKLAGVTKRIRVGAGGVMIPNHSSLTVAENFRMLEVLYPNRIDLGIGRAPGGDRVTAYLLNPSNDNSNESFRKQLGELNMFFTDSAATSHGKILAIPQAATAPAQWMLTSGGTAHLAGELGMGLGLPRFINPTITPQAVERYREHFQPSAMFPEPKVALGVFVICYDTEEQAQAMQKAMDLLFLQMDSGKVLGLLPYEEVKDYQFAPMELERLKFHRSKVVAGTVDSVKEQLMRLANEFDIDEIIATVVSFTPEEKLHAVELLANAFELQTRLQATLADVQ</sequence>
<dbReference type="Pfam" id="PF00296">
    <property type="entry name" value="Bac_luciferase"/>
    <property type="match status" value="1"/>
</dbReference>